<protein>
    <submittedName>
        <fullName evidence="1">Uncharacterized protein</fullName>
    </submittedName>
</protein>
<comment type="caution">
    <text evidence="1">The sequence shown here is derived from an EMBL/GenBank/DDBJ whole genome shotgun (WGS) entry which is preliminary data.</text>
</comment>
<reference evidence="1" key="2">
    <citation type="submission" date="2020-11" db="EMBL/GenBank/DDBJ databases">
        <authorList>
            <person name="McCartney M.A."/>
            <person name="Auch B."/>
            <person name="Kono T."/>
            <person name="Mallez S."/>
            <person name="Becker A."/>
            <person name="Gohl D.M."/>
            <person name="Silverstein K.A.T."/>
            <person name="Koren S."/>
            <person name="Bechman K.B."/>
            <person name="Herman A."/>
            <person name="Abrahante J.E."/>
            <person name="Garbe J."/>
        </authorList>
    </citation>
    <scope>NUCLEOTIDE SEQUENCE</scope>
    <source>
        <strain evidence="1">Duluth1</strain>
        <tissue evidence="1">Whole animal</tissue>
    </source>
</reference>
<sequence>MLIQVLELGQRDARNIVSSGAEKRNPKLTPPQKDLLLRTFRKCPTPLFLKVSTRSSAKVQQLENEENTCRKIK</sequence>
<reference evidence="1" key="1">
    <citation type="journal article" date="2019" name="bioRxiv">
        <title>The Genome of the Zebra Mussel, Dreissena polymorpha: A Resource for Invasive Species Research.</title>
        <authorList>
            <person name="McCartney M.A."/>
            <person name="Auch B."/>
            <person name="Kono T."/>
            <person name="Mallez S."/>
            <person name="Zhang Y."/>
            <person name="Obille A."/>
            <person name="Becker A."/>
            <person name="Abrahante J.E."/>
            <person name="Garbe J."/>
            <person name="Badalamenti J.P."/>
            <person name="Herman A."/>
            <person name="Mangelson H."/>
            <person name="Liachko I."/>
            <person name="Sullivan S."/>
            <person name="Sone E.D."/>
            <person name="Koren S."/>
            <person name="Silverstein K.A.T."/>
            <person name="Beckman K.B."/>
            <person name="Gohl D.M."/>
        </authorList>
    </citation>
    <scope>NUCLEOTIDE SEQUENCE</scope>
    <source>
        <strain evidence="1">Duluth1</strain>
        <tissue evidence="1">Whole animal</tissue>
    </source>
</reference>
<organism evidence="1 2">
    <name type="scientific">Dreissena polymorpha</name>
    <name type="common">Zebra mussel</name>
    <name type="synonym">Mytilus polymorpha</name>
    <dbReference type="NCBI Taxonomy" id="45954"/>
    <lineage>
        <taxon>Eukaryota</taxon>
        <taxon>Metazoa</taxon>
        <taxon>Spiralia</taxon>
        <taxon>Lophotrochozoa</taxon>
        <taxon>Mollusca</taxon>
        <taxon>Bivalvia</taxon>
        <taxon>Autobranchia</taxon>
        <taxon>Heteroconchia</taxon>
        <taxon>Euheterodonta</taxon>
        <taxon>Imparidentia</taxon>
        <taxon>Neoheterodontei</taxon>
        <taxon>Myida</taxon>
        <taxon>Dreissenoidea</taxon>
        <taxon>Dreissenidae</taxon>
        <taxon>Dreissena</taxon>
    </lineage>
</organism>
<accession>A0A9D4FS15</accession>
<evidence type="ECO:0000313" key="2">
    <source>
        <dbReference type="Proteomes" id="UP000828390"/>
    </source>
</evidence>
<evidence type="ECO:0000313" key="1">
    <source>
        <dbReference type="EMBL" id="KAH3803206.1"/>
    </source>
</evidence>
<dbReference type="EMBL" id="JAIWYP010000007">
    <property type="protein sequence ID" value="KAH3803206.1"/>
    <property type="molecule type" value="Genomic_DNA"/>
</dbReference>
<keyword evidence="2" id="KW-1185">Reference proteome</keyword>
<dbReference type="Proteomes" id="UP000828390">
    <property type="component" value="Unassembled WGS sequence"/>
</dbReference>
<name>A0A9D4FS15_DREPO</name>
<proteinExistence type="predicted"/>
<dbReference type="AlphaFoldDB" id="A0A9D4FS15"/>
<gene>
    <name evidence="1" type="ORF">DPMN_156907</name>
</gene>